<comment type="caution">
    <text evidence="2">The sequence shown here is derived from an EMBL/GenBank/DDBJ whole genome shotgun (WGS) entry which is preliminary data.</text>
</comment>
<dbReference type="RefSeq" id="WP_123639179.1">
    <property type="nucleotide sequence ID" value="NZ_RJUK01000002.1"/>
</dbReference>
<protein>
    <submittedName>
        <fullName evidence="2">Uncharacterized protein</fullName>
    </submittedName>
</protein>
<dbReference type="AlphaFoldDB" id="A0A3N1NQT7"/>
<keyword evidence="3" id="KW-1185">Reference proteome</keyword>
<evidence type="ECO:0000313" key="2">
    <source>
        <dbReference type="EMBL" id="ROQ18575.1"/>
    </source>
</evidence>
<feature type="region of interest" description="Disordered" evidence="1">
    <location>
        <begin position="215"/>
        <end position="234"/>
    </location>
</feature>
<feature type="compositionally biased region" description="Basic and acidic residues" evidence="1">
    <location>
        <begin position="222"/>
        <end position="234"/>
    </location>
</feature>
<sequence length="727" mass="79392">MLPASVPYLNDLLGRYYRFYHPSQGPRPISRPMWFGDNFYAHQFLIGLDCDPDFWLQLLVSLGDSAPPADPCDARRRVADWIAEGRVQIYPSANPAMLNSLSGLTRFRNNRDSAWALMPAANATKSDHPARSFVSLSDAKAFVQSLNPSAQQLKATGKLLPAGQWQAQAPLQSIAQALHEGELVVVEEPIQTGAGKPGGETNLVEELLEATAGNAPATLGPHADDSGDGAHNDDPVEEIPVCELQKFMLRCTHYGSRGYMLDVLNGEPNMNGTQKVLQVITQDDRPDKITVDFAGACGHGKNACPSINLSGPDGDSVIKQSGKEVAVLPPSNDRPVETFSDFLRRYLLPGDIDFNTYRFSSSGCSEIEQIEGIVQAFPMVKWEGGVKAGYSQSSASKSLDSNEGSTGDWALSGKVSGQVNTHHWELGSDKKLTVDDCFPEIRSMMDTVTESIEKYTRKGKNRNESNRNKVELTWPTVELKGGVELKEVEQRNDIAVSGSISLSMTPLLKADVCVDILDTIISLQGPHSTILKEIRERAQKGIGTEQLSAGAVVALDLLISGELSGSLSWEKNAGKRWLAKDGVTTTNKSALSLLVGVEARIEAKAKIFYVEVRAGMVMSLKSAGSESKGIGAVFELTSTVKEGEPAIGGSVLFTGAALYYTYYAEVAKGTVDSKNAENEDDRRRRGRYKKAQNENLKEKEMKRLREILPEARFPREKKEYSLNEAPF</sequence>
<gene>
    <name evidence="2" type="ORF">EDC38_2803</name>
</gene>
<feature type="region of interest" description="Disordered" evidence="1">
    <location>
        <begin position="675"/>
        <end position="697"/>
    </location>
</feature>
<dbReference type="EMBL" id="RJUK01000002">
    <property type="protein sequence ID" value="ROQ18575.1"/>
    <property type="molecule type" value="Genomic_DNA"/>
</dbReference>
<accession>A0A3N1NQT7</accession>
<dbReference type="Proteomes" id="UP000273643">
    <property type="component" value="Unassembled WGS sequence"/>
</dbReference>
<dbReference type="OrthoDB" id="6398765at2"/>
<evidence type="ECO:0000313" key="3">
    <source>
        <dbReference type="Proteomes" id="UP000273643"/>
    </source>
</evidence>
<organism evidence="2 3">
    <name type="scientific">Marinimicrobium koreense</name>
    <dbReference type="NCBI Taxonomy" id="306545"/>
    <lineage>
        <taxon>Bacteria</taxon>
        <taxon>Pseudomonadati</taxon>
        <taxon>Pseudomonadota</taxon>
        <taxon>Gammaproteobacteria</taxon>
        <taxon>Cellvibrionales</taxon>
        <taxon>Cellvibrionaceae</taxon>
        <taxon>Marinimicrobium</taxon>
    </lineage>
</organism>
<proteinExistence type="predicted"/>
<reference evidence="2 3" key="1">
    <citation type="submission" date="2018-11" db="EMBL/GenBank/DDBJ databases">
        <title>Genomic Encyclopedia of Type Strains, Phase IV (KMG-IV): sequencing the most valuable type-strain genomes for metagenomic binning, comparative biology and taxonomic classification.</title>
        <authorList>
            <person name="Goeker M."/>
        </authorList>
    </citation>
    <scope>NUCLEOTIDE SEQUENCE [LARGE SCALE GENOMIC DNA]</scope>
    <source>
        <strain evidence="2 3">DSM 16974</strain>
    </source>
</reference>
<name>A0A3N1NQT7_9GAMM</name>
<evidence type="ECO:0000256" key="1">
    <source>
        <dbReference type="SAM" id="MobiDB-lite"/>
    </source>
</evidence>